<comment type="caution">
    <text evidence="1">The sequence shown here is derived from an EMBL/GenBank/DDBJ whole genome shotgun (WGS) entry which is preliminary data.</text>
</comment>
<gene>
    <name evidence="1" type="ORF">PIB30_050650</name>
</gene>
<keyword evidence="2" id="KW-1185">Reference proteome</keyword>
<organism evidence="1 2">
    <name type="scientific">Stylosanthes scabra</name>
    <dbReference type="NCBI Taxonomy" id="79078"/>
    <lineage>
        <taxon>Eukaryota</taxon>
        <taxon>Viridiplantae</taxon>
        <taxon>Streptophyta</taxon>
        <taxon>Embryophyta</taxon>
        <taxon>Tracheophyta</taxon>
        <taxon>Spermatophyta</taxon>
        <taxon>Magnoliopsida</taxon>
        <taxon>eudicotyledons</taxon>
        <taxon>Gunneridae</taxon>
        <taxon>Pentapetalae</taxon>
        <taxon>rosids</taxon>
        <taxon>fabids</taxon>
        <taxon>Fabales</taxon>
        <taxon>Fabaceae</taxon>
        <taxon>Papilionoideae</taxon>
        <taxon>50 kb inversion clade</taxon>
        <taxon>dalbergioids sensu lato</taxon>
        <taxon>Dalbergieae</taxon>
        <taxon>Pterocarpus clade</taxon>
        <taxon>Stylosanthes</taxon>
    </lineage>
</organism>
<evidence type="ECO:0000313" key="2">
    <source>
        <dbReference type="Proteomes" id="UP001341840"/>
    </source>
</evidence>
<proteinExistence type="predicted"/>
<dbReference type="Proteomes" id="UP001341840">
    <property type="component" value="Unassembled WGS sequence"/>
</dbReference>
<feature type="non-terminal residue" evidence="1">
    <location>
        <position position="1"/>
    </location>
</feature>
<reference evidence="1 2" key="1">
    <citation type="journal article" date="2023" name="Plants (Basel)">
        <title>Bridging the Gap: Combining Genomics and Transcriptomics Approaches to Understand Stylosanthes scabra, an Orphan Legume from the Brazilian Caatinga.</title>
        <authorList>
            <person name="Ferreira-Neto J.R.C."/>
            <person name="da Silva M.D."/>
            <person name="Binneck E."/>
            <person name="de Melo N.F."/>
            <person name="da Silva R.H."/>
            <person name="de Melo A.L.T.M."/>
            <person name="Pandolfi V."/>
            <person name="Bustamante F.O."/>
            <person name="Brasileiro-Vidal A.C."/>
            <person name="Benko-Iseppon A.M."/>
        </authorList>
    </citation>
    <scope>NUCLEOTIDE SEQUENCE [LARGE SCALE GENOMIC DNA]</scope>
    <source>
        <tissue evidence="1">Leaves</tissue>
    </source>
</reference>
<sequence length="191" mass="22758">FYYFVPRELSTKLARDNVSCLWFVDNADNCVLIILWRDNGGIVINAMDIDELRKLSTNQTEVGIQLQQLKRGVFSAEILTMNLVPIEPFPKPTLYAGRILPQDVQDKLLEQYYFRFDARRYQELEEEYCFGEVDQTSIALLQQEYPSDYFNFHTHWHIIILILKKMHAYTRGFLTYNYIKYLYIDKLAIKF</sequence>
<protein>
    <submittedName>
        <fullName evidence="1">Uncharacterized protein</fullName>
    </submittedName>
</protein>
<accession>A0ABU6VG31</accession>
<evidence type="ECO:0000313" key="1">
    <source>
        <dbReference type="EMBL" id="MED6172504.1"/>
    </source>
</evidence>
<dbReference type="EMBL" id="JASCZI010151385">
    <property type="protein sequence ID" value="MED6172504.1"/>
    <property type="molecule type" value="Genomic_DNA"/>
</dbReference>
<name>A0ABU6VG31_9FABA</name>